<feature type="compositionally biased region" description="Basic and acidic residues" evidence="1">
    <location>
        <begin position="119"/>
        <end position="129"/>
    </location>
</feature>
<accession>A0A6S9K2I4</accession>
<feature type="compositionally biased region" description="Basic residues" evidence="1">
    <location>
        <begin position="172"/>
        <end position="183"/>
    </location>
</feature>
<feature type="region of interest" description="Disordered" evidence="1">
    <location>
        <begin position="1"/>
        <end position="192"/>
    </location>
</feature>
<name>A0A6S9K2I4_HETAK</name>
<organism evidence="2">
    <name type="scientific">Heterosigma akashiwo</name>
    <name type="common">Chromophytic alga</name>
    <name type="synonym">Heterosigma carterae</name>
    <dbReference type="NCBI Taxonomy" id="2829"/>
    <lineage>
        <taxon>Eukaryota</taxon>
        <taxon>Sar</taxon>
        <taxon>Stramenopiles</taxon>
        <taxon>Ochrophyta</taxon>
        <taxon>Raphidophyceae</taxon>
        <taxon>Chattonellales</taxon>
        <taxon>Chattonellaceae</taxon>
        <taxon>Heterosigma</taxon>
    </lineage>
</organism>
<gene>
    <name evidence="2" type="ORF">HAKA00212_LOCUS26211</name>
</gene>
<evidence type="ECO:0000313" key="2">
    <source>
        <dbReference type="EMBL" id="CAE0653575.1"/>
    </source>
</evidence>
<dbReference type="AlphaFoldDB" id="A0A6S9K2I4"/>
<protein>
    <submittedName>
        <fullName evidence="2">Uncharacterized protein</fullName>
    </submittedName>
</protein>
<feature type="compositionally biased region" description="Basic and acidic residues" evidence="1">
    <location>
        <begin position="14"/>
        <end position="31"/>
    </location>
</feature>
<feature type="compositionally biased region" description="Low complexity" evidence="1">
    <location>
        <begin position="133"/>
        <end position="143"/>
    </location>
</feature>
<proteinExistence type="predicted"/>
<sequence length="192" mass="20769">MSIQEGDEEDEKGDEIFKEVDAETQQMKELESAMNRLGQHMIADSNTGTSKAGSRGKKTRKQHSDGKGDAAAAVSPPMFPKLGVRVHGNGEGQTQVMPNSDGVSLPLVGASATATRTNTENDSRAHSSEEEGLLNGLRRGSLGHPLSHQPRLSPPRRSSGGKDSSREETKSHSRRSSNRRSRRDHSPVNVHL</sequence>
<evidence type="ECO:0000256" key="1">
    <source>
        <dbReference type="SAM" id="MobiDB-lite"/>
    </source>
</evidence>
<feature type="compositionally biased region" description="Polar residues" evidence="1">
    <location>
        <begin position="92"/>
        <end position="102"/>
    </location>
</feature>
<feature type="compositionally biased region" description="Acidic residues" evidence="1">
    <location>
        <begin position="1"/>
        <end position="13"/>
    </location>
</feature>
<reference evidence="2" key="1">
    <citation type="submission" date="2021-01" db="EMBL/GenBank/DDBJ databases">
        <authorList>
            <person name="Corre E."/>
            <person name="Pelletier E."/>
            <person name="Niang G."/>
            <person name="Scheremetjew M."/>
            <person name="Finn R."/>
            <person name="Kale V."/>
            <person name="Holt S."/>
            <person name="Cochrane G."/>
            <person name="Meng A."/>
            <person name="Brown T."/>
            <person name="Cohen L."/>
        </authorList>
    </citation>
    <scope>NUCLEOTIDE SEQUENCE</scope>
    <source>
        <strain evidence="2">CCMP3107</strain>
    </source>
</reference>
<dbReference type="EMBL" id="HBIU01060607">
    <property type="protein sequence ID" value="CAE0653575.1"/>
    <property type="molecule type" value="Transcribed_RNA"/>
</dbReference>